<evidence type="ECO:0000256" key="3">
    <source>
        <dbReference type="ARBA" id="ARBA00022553"/>
    </source>
</evidence>
<feature type="domain" description="Histidine kinase" evidence="8">
    <location>
        <begin position="335"/>
        <end position="577"/>
    </location>
</feature>
<feature type="transmembrane region" description="Helical" evidence="7">
    <location>
        <begin position="267"/>
        <end position="290"/>
    </location>
</feature>
<keyword evidence="5 9" id="KW-0418">Kinase</keyword>
<dbReference type="GO" id="GO:0030295">
    <property type="term" value="F:protein kinase activator activity"/>
    <property type="evidence" value="ECO:0007669"/>
    <property type="project" value="TreeGrafter"/>
</dbReference>
<dbReference type="CDD" id="cd00082">
    <property type="entry name" value="HisKA"/>
    <property type="match status" value="1"/>
</dbReference>
<evidence type="ECO:0000313" key="9">
    <source>
        <dbReference type="EMBL" id="RDV05541.1"/>
    </source>
</evidence>
<dbReference type="GO" id="GO:0000156">
    <property type="term" value="F:phosphorelay response regulator activity"/>
    <property type="evidence" value="ECO:0007669"/>
    <property type="project" value="TreeGrafter"/>
</dbReference>
<keyword evidence="3" id="KW-0597">Phosphoprotein</keyword>
<dbReference type="InterPro" id="IPR004358">
    <property type="entry name" value="Sig_transdc_His_kin-like_C"/>
</dbReference>
<dbReference type="GO" id="GO:0000155">
    <property type="term" value="F:phosphorelay sensor kinase activity"/>
    <property type="evidence" value="ECO:0007669"/>
    <property type="project" value="InterPro"/>
</dbReference>
<dbReference type="AlphaFoldDB" id="A0A371BDV4"/>
<dbReference type="EMBL" id="QRGO01000001">
    <property type="protein sequence ID" value="RDV05541.1"/>
    <property type="molecule type" value="Genomic_DNA"/>
</dbReference>
<keyword evidence="6" id="KW-0175">Coiled coil</keyword>
<dbReference type="PRINTS" id="PR00344">
    <property type="entry name" value="BCTRLSENSOR"/>
</dbReference>
<dbReference type="Pfam" id="PF05227">
    <property type="entry name" value="CHASE3"/>
    <property type="match status" value="1"/>
</dbReference>
<name>A0A371BDV4_9BRAD</name>
<dbReference type="Gene3D" id="1.10.287.130">
    <property type="match status" value="1"/>
</dbReference>
<evidence type="ECO:0000256" key="4">
    <source>
        <dbReference type="ARBA" id="ARBA00022679"/>
    </source>
</evidence>
<sequence length="585" mass="65110">MAWKKASRCPRDSGAPARFHEIPCFDSAFARTSVRHREPRGTKLNTWGLEPPPATFAAPGRTGPLCRLPCYTAPVKRRTDTLPIALPRWRFLNLQSLLLGIGFLVLVGISAATIYLVERAATDSRELATTLSVEDKLSDILLTIRRAESSQRGYLLTNDAAYLDDFRDAEPETHETINELRSLSVASATRKSTLDRVAELVDGKFREMRRIIELNEGGRRPEALAQVREGQGRRLMIQLRDVIEEAIEAEGELAGVRAETSRRTNSWLLIVSLAGATLIVGIGAMSMSLVQRNYRRAEIARQELAGTNANLERIVEYRTADLTEANEEIQRFAYIVSHDLRSPLVNIMGFTSELEALRQDIFQQVEKLRAEVATLKGEAEAAQETEASVQLGRDFDEAIGFIKSSIASMDRLITAVLRLSREGRRQFNPERVDMNGLISGIIETVSHRATELNATLRVEELPPVETDLLAAQQIFGNLIDNALKYGRDDANLEIHIRGRLTAAHAIYEVQDNGRGIEPADFQRVFELFRRAGKQDRPGEGIGLAHVRALVRRLGGTMGLTSEPGKGSVFIVTLPRRWVGDNRSTA</sequence>
<feature type="transmembrane region" description="Helical" evidence="7">
    <location>
        <begin position="97"/>
        <end position="117"/>
    </location>
</feature>
<dbReference type="InterPro" id="IPR003594">
    <property type="entry name" value="HATPase_dom"/>
</dbReference>
<dbReference type="InterPro" id="IPR005467">
    <property type="entry name" value="His_kinase_dom"/>
</dbReference>
<dbReference type="SMART" id="SM00387">
    <property type="entry name" value="HATPase_c"/>
    <property type="match status" value="1"/>
</dbReference>
<evidence type="ECO:0000256" key="1">
    <source>
        <dbReference type="ARBA" id="ARBA00000085"/>
    </source>
</evidence>
<evidence type="ECO:0000256" key="2">
    <source>
        <dbReference type="ARBA" id="ARBA00012438"/>
    </source>
</evidence>
<dbReference type="InterPro" id="IPR036097">
    <property type="entry name" value="HisK_dim/P_sf"/>
</dbReference>
<protein>
    <recommendedName>
        <fullName evidence="2">histidine kinase</fullName>
        <ecNumber evidence="2">2.7.13.3</ecNumber>
    </recommendedName>
</protein>
<dbReference type="EC" id="2.7.13.3" evidence="2"/>
<evidence type="ECO:0000313" key="10">
    <source>
        <dbReference type="Proteomes" id="UP000263993"/>
    </source>
</evidence>
<dbReference type="SMART" id="SM00388">
    <property type="entry name" value="HisKA"/>
    <property type="match status" value="1"/>
</dbReference>
<dbReference type="CDD" id="cd19410">
    <property type="entry name" value="HK9-like_sensor"/>
    <property type="match status" value="1"/>
</dbReference>
<dbReference type="SUPFAM" id="SSF55874">
    <property type="entry name" value="ATPase domain of HSP90 chaperone/DNA topoisomerase II/histidine kinase"/>
    <property type="match status" value="1"/>
</dbReference>
<dbReference type="GO" id="GO:0007234">
    <property type="term" value="P:osmosensory signaling via phosphorelay pathway"/>
    <property type="evidence" value="ECO:0007669"/>
    <property type="project" value="TreeGrafter"/>
</dbReference>
<evidence type="ECO:0000256" key="7">
    <source>
        <dbReference type="SAM" id="Phobius"/>
    </source>
</evidence>
<keyword evidence="7" id="KW-0472">Membrane</keyword>
<organism evidence="9 10">
    <name type="scientific">Undibacter mobilis</name>
    <dbReference type="NCBI Taxonomy" id="2292256"/>
    <lineage>
        <taxon>Bacteria</taxon>
        <taxon>Pseudomonadati</taxon>
        <taxon>Pseudomonadota</taxon>
        <taxon>Alphaproteobacteria</taxon>
        <taxon>Hyphomicrobiales</taxon>
        <taxon>Nitrobacteraceae</taxon>
        <taxon>Undibacter</taxon>
    </lineage>
</organism>
<dbReference type="Pfam" id="PF02518">
    <property type="entry name" value="HATPase_c"/>
    <property type="match status" value="1"/>
</dbReference>
<dbReference type="InterPro" id="IPR003661">
    <property type="entry name" value="HisK_dim/P_dom"/>
</dbReference>
<feature type="coiled-coil region" evidence="6">
    <location>
        <begin position="351"/>
        <end position="385"/>
    </location>
</feature>
<comment type="caution">
    <text evidence="9">The sequence shown here is derived from an EMBL/GenBank/DDBJ whole genome shotgun (WGS) entry which is preliminary data.</text>
</comment>
<dbReference type="InterPro" id="IPR050351">
    <property type="entry name" value="BphY/WalK/GraS-like"/>
</dbReference>
<evidence type="ECO:0000256" key="6">
    <source>
        <dbReference type="SAM" id="Coils"/>
    </source>
</evidence>
<dbReference type="PROSITE" id="PS50109">
    <property type="entry name" value="HIS_KIN"/>
    <property type="match status" value="1"/>
</dbReference>
<dbReference type="InterPro" id="IPR036890">
    <property type="entry name" value="HATPase_C_sf"/>
</dbReference>
<evidence type="ECO:0000256" key="5">
    <source>
        <dbReference type="ARBA" id="ARBA00022777"/>
    </source>
</evidence>
<dbReference type="Proteomes" id="UP000263993">
    <property type="component" value="Unassembled WGS sequence"/>
</dbReference>
<dbReference type="SUPFAM" id="SSF47384">
    <property type="entry name" value="Homodimeric domain of signal transducing histidine kinase"/>
    <property type="match status" value="1"/>
</dbReference>
<dbReference type="PANTHER" id="PTHR42878">
    <property type="entry name" value="TWO-COMPONENT HISTIDINE KINASE"/>
    <property type="match status" value="1"/>
</dbReference>
<keyword evidence="7" id="KW-0812">Transmembrane</keyword>
<gene>
    <name evidence="9" type="ORF">DXH78_13735</name>
</gene>
<keyword evidence="7" id="KW-1133">Transmembrane helix</keyword>
<dbReference type="PANTHER" id="PTHR42878:SF15">
    <property type="entry name" value="BACTERIOPHYTOCHROME"/>
    <property type="match status" value="1"/>
</dbReference>
<accession>A0A371BDV4</accession>
<proteinExistence type="predicted"/>
<dbReference type="InterPro" id="IPR007891">
    <property type="entry name" value="CHASE3"/>
</dbReference>
<comment type="catalytic activity">
    <reaction evidence="1">
        <text>ATP + protein L-histidine = ADP + protein N-phospho-L-histidine.</text>
        <dbReference type="EC" id="2.7.13.3"/>
    </reaction>
</comment>
<keyword evidence="10" id="KW-1185">Reference proteome</keyword>
<dbReference type="Gene3D" id="3.30.565.10">
    <property type="entry name" value="Histidine kinase-like ATPase, C-terminal domain"/>
    <property type="match status" value="1"/>
</dbReference>
<reference evidence="10" key="1">
    <citation type="submission" date="2018-08" db="EMBL/GenBank/DDBJ databases">
        <authorList>
            <person name="Kim S.-J."/>
            <person name="Jung G.-Y."/>
        </authorList>
    </citation>
    <scope>NUCLEOTIDE SEQUENCE [LARGE SCALE GENOMIC DNA]</scope>
    <source>
        <strain evidence="10">GY_H</strain>
    </source>
</reference>
<keyword evidence="4" id="KW-0808">Transferase</keyword>
<evidence type="ECO:0000259" key="8">
    <source>
        <dbReference type="PROSITE" id="PS50109"/>
    </source>
</evidence>